<dbReference type="Pfam" id="PF02342">
    <property type="entry name" value="TerD"/>
    <property type="match status" value="1"/>
</dbReference>
<dbReference type="PANTHER" id="PTHR32097">
    <property type="entry name" value="CAMP-BINDING PROTEIN 1-RELATED"/>
    <property type="match status" value="1"/>
</dbReference>
<reference evidence="2" key="1">
    <citation type="journal article" date="2021" name="mSystems">
        <title>Bacteria and Archaea Synergistically Convert Glycine Betaine to Biogenic Methane in the Formosa Cold Seep of the South China Sea.</title>
        <authorList>
            <person name="Li L."/>
            <person name="Zhang W."/>
            <person name="Zhang S."/>
            <person name="Song L."/>
            <person name="Sun Q."/>
            <person name="Zhang H."/>
            <person name="Xiang H."/>
            <person name="Dong X."/>
        </authorList>
    </citation>
    <scope>NUCLEOTIDE SEQUENCE</scope>
    <source>
        <strain evidence="2">ZWT</strain>
    </source>
</reference>
<dbReference type="PANTHER" id="PTHR32097:SF15">
    <property type="entry name" value="STRESS RESPONSE PROTEIN SCP2"/>
    <property type="match status" value="1"/>
</dbReference>
<keyword evidence="3" id="KW-1185">Reference proteome</keyword>
<reference evidence="2" key="2">
    <citation type="submission" date="2021-04" db="EMBL/GenBank/DDBJ databases">
        <authorList>
            <person name="Dong X."/>
        </authorList>
    </citation>
    <scope>NUCLEOTIDE SEQUENCE</scope>
    <source>
        <strain evidence="2">ZWT</strain>
    </source>
</reference>
<sequence length="199" mass="21990">MGISLKKGQKISLTKDNKGLSKILVGLGWDEVKQNQSGGFFSSLFGSKQEAIDCDASVLMINSNNSVGEVVYFGHLDSDDGSIHHNGDNLTGAGDGDDEQIVVDLSRVPEHIQKLVFIVNIYDCIKRRQHFGMIENAFIRIEDASTNKELVIFNLSQGYENKTGLYAGEIYRNNGEWKFAAIGEADTSTGLKDMMNNYK</sequence>
<accession>A0A9J6P934</accession>
<proteinExistence type="predicted"/>
<gene>
    <name evidence="2" type="ORF">KDK92_24150</name>
</gene>
<protein>
    <submittedName>
        <fullName evidence="2">TerD family protein</fullName>
    </submittedName>
</protein>
<comment type="caution">
    <text evidence="2">The sequence shown here is derived from an EMBL/GenBank/DDBJ whole genome shotgun (WGS) entry which is preliminary data.</text>
</comment>
<feature type="domain" description="TerD" evidence="1">
    <location>
        <begin position="1"/>
        <end position="198"/>
    </location>
</feature>
<dbReference type="Gene3D" id="2.60.60.30">
    <property type="entry name" value="sav2460 like domains"/>
    <property type="match status" value="1"/>
</dbReference>
<dbReference type="EMBL" id="JAGSOJ010000007">
    <property type="protein sequence ID" value="MCM1992823.1"/>
    <property type="molecule type" value="Genomic_DNA"/>
</dbReference>
<dbReference type="AlphaFoldDB" id="A0A9J6P934"/>
<dbReference type="RefSeq" id="WP_250861989.1">
    <property type="nucleotide sequence ID" value="NZ_JAGSOJ010000007.1"/>
</dbReference>
<name>A0A9J6P934_9CLOT</name>
<dbReference type="CDD" id="cd06974">
    <property type="entry name" value="TerD_like"/>
    <property type="match status" value="1"/>
</dbReference>
<dbReference type="Proteomes" id="UP001056429">
    <property type="component" value="Unassembled WGS sequence"/>
</dbReference>
<evidence type="ECO:0000313" key="2">
    <source>
        <dbReference type="EMBL" id="MCM1992823.1"/>
    </source>
</evidence>
<dbReference type="InterPro" id="IPR003325">
    <property type="entry name" value="TerD"/>
</dbReference>
<evidence type="ECO:0000313" key="3">
    <source>
        <dbReference type="Proteomes" id="UP001056429"/>
    </source>
</evidence>
<dbReference type="InterPro" id="IPR051324">
    <property type="entry name" value="Stress/Tellurium_Resist"/>
</dbReference>
<evidence type="ECO:0000259" key="1">
    <source>
        <dbReference type="Pfam" id="PF02342"/>
    </source>
</evidence>
<organism evidence="2 3">
    <name type="scientific">Oceanirhabdus seepicola</name>
    <dbReference type="NCBI Taxonomy" id="2828781"/>
    <lineage>
        <taxon>Bacteria</taxon>
        <taxon>Bacillati</taxon>
        <taxon>Bacillota</taxon>
        <taxon>Clostridia</taxon>
        <taxon>Eubacteriales</taxon>
        <taxon>Clostridiaceae</taxon>
        <taxon>Oceanirhabdus</taxon>
    </lineage>
</organism>